<feature type="compositionally biased region" description="Polar residues" evidence="1">
    <location>
        <begin position="14"/>
        <end position="25"/>
    </location>
</feature>
<organism evidence="2 3">
    <name type="scientific">Biomphalaria pfeifferi</name>
    <name type="common">Bloodfluke planorb</name>
    <name type="synonym">Freshwater snail</name>
    <dbReference type="NCBI Taxonomy" id="112525"/>
    <lineage>
        <taxon>Eukaryota</taxon>
        <taxon>Metazoa</taxon>
        <taxon>Spiralia</taxon>
        <taxon>Lophotrochozoa</taxon>
        <taxon>Mollusca</taxon>
        <taxon>Gastropoda</taxon>
        <taxon>Heterobranchia</taxon>
        <taxon>Euthyneura</taxon>
        <taxon>Panpulmonata</taxon>
        <taxon>Hygrophila</taxon>
        <taxon>Lymnaeoidea</taxon>
        <taxon>Planorbidae</taxon>
        <taxon>Biomphalaria</taxon>
    </lineage>
</organism>
<dbReference type="Proteomes" id="UP001233172">
    <property type="component" value="Unassembled WGS sequence"/>
</dbReference>
<comment type="caution">
    <text evidence="2">The sequence shown here is derived from an EMBL/GenBank/DDBJ whole genome shotgun (WGS) entry which is preliminary data.</text>
</comment>
<dbReference type="EMBL" id="JASAOG010000265">
    <property type="protein sequence ID" value="KAK0041679.1"/>
    <property type="molecule type" value="Genomic_DNA"/>
</dbReference>
<protein>
    <submittedName>
        <fullName evidence="2">Uncharacterized protein</fullName>
    </submittedName>
</protein>
<evidence type="ECO:0000313" key="3">
    <source>
        <dbReference type="Proteomes" id="UP001233172"/>
    </source>
</evidence>
<name>A0AAD8AU43_BIOPF</name>
<keyword evidence="3" id="KW-1185">Reference proteome</keyword>
<feature type="region of interest" description="Disordered" evidence="1">
    <location>
        <begin position="1"/>
        <end position="56"/>
    </location>
</feature>
<evidence type="ECO:0000313" key="2">
    <source>
        <dbReference type="EMBL" id="KAK0041679.1"/>
    </source>
</evidence>
<feature type="non-terminal residue" evidence="2">
    <location>
        <position position="92"/>
    </location>
</feature>
<reference evidence="2" key="2">
    <citation type="submission" date="2023-04" db="EMBL/GenBank/DDBJ databases">
        <authorList>
            <person name="Bu L."/>
            <person name="Lu L."/>
            <person name="Laidemitt M.R."/>
            <person name="Zhang S.M."/>
            <person name="Mutuku M."/>
            <person name="Mkoji G."/>
            <person name="Steinauer M."/>
            <person name="Loker E.S."/>
        </authorList>
    </citation>
    <scope>NUCLEOTIDE SEQUENCE</scope>
    <source>
        <strain evidence="2">KasaAsao</strain>
        <tissue evidence="2">Whole Snail</tissue>
    </source>
</reference>
<proteinExistence type="predicted"/>
<reference evidence="2" key="1">
    <citation type="journal article" date="2023" name="PLoS Negl. Trop. Dis.">
        <title>A genome sequence for Biomphalaria pfeifferi, the major vector snail for the human-infecting parasite Schistosoma mansoni.</title>
        <authorList>
            <person name="Bu L."/>
            <person name="Lu L."/>
            <person name="Laidemitt M.R."/>
            <person name="Zhang S.M."/>
            <person name="Mutuku M."/>
            <person name="Mkoji G."/>
            <person name="Steinauer M."/>
            <person name="Loker E.S."/>
        </authorList>
    </citation>
    <scope>NUCLEOTIDE SEQUENCE</scope>
    <source>
        <strain evidence="2">KasaAsao</strain>
    </source>
</reference>
<dbReference type="AlphaFoldDB" id="A0AAD8AU43"/>
<gene>
    <name evidence="2" type="ORF">Bpfe_028875</name>
</gene>
<sequence length="92" mass="10226">MEPRVEGGKAIISSPPQSSLDSGAESSFDDPGKHARPRRHLCGLSDGQYNGFDDGKWLTRRDKRPELTETRLYAVLNRLEKLNPKTPPHVSG</sequence>
<evidence type="ECO:0000256" key="1">
    <source>
        <dbReference type="SAM" id="MobiDB-lite"/>
    </source>
</evidence>
<accession>A0AAD8AU43</accession>